<evidence type="ECO:0000313" key="1">
    <source>
        <dbReference type="EMBL" id="MBE9066276.1"/>
    </source>
</evidence>
<comment type="caution">
    <text evidence="1">The sequence shown here is derived from an EMBL/GenBank/DDBJ whole genome shotgun (WGS) entry which is preliminary data.</text>
</comment>
<dbReference type="NCBIfam" id="TIGR04533">
    <property type="entry name" value="cyanosortB_assc"/>
    <property type="match status" value="1"/>
</dbReference>
<gene>
    <name evidence="1" type="ORF">IQ260_06385</name>
</gene>
<reference evidence="1" key="1">
    <citation type="submission" date="2020-10" db="EMBL/GenBank/DDBJ databases">
        <authorList>
            <person name="Castelo-Branco R."/>
            <person name="Eusebio N."/>
            <person name="Adriana R."/>
            <person name="Vieira A."/>
            <person name="Brugerolle De Fraissinette N."/>
            <person name="Rezende De Castro R."/>
            <person name="Schneider M.P."/>
            <person name="Vasconcelos V."/>
            <person name="Leao P.N."/>
        </authorList>
    </citation>
    <scope>NUCLEOTIDE SEQUENCE</scope>
    <source>
        <strain evidence="1">LEGE 11479</strain>
    </source>
</reference>
<dbReference type="AlphaFoldDB" id="A0A928X1V9"/>
<accession>A0A928X1V9</accession>
<dbReference type="Proteomes" id="UP000615026">
    <property type="component" value="Unassembled WGS sequence"/>
</dbReference>
<keyword evidence="2" id="KW-1185">Reference proteome</keyword>
<sequence>MALSFLSSDAPKSKSRLKWLVVAVLAAIIAAVAIPQYLSGQWPWQSPPDVPQIRLVRGLKETGLSLEGWSEEFQQKIAIGGDQWSVQQLTPTNNAAPEQMILFLKPQGQSKDQPEVEWIDLKGAQKWQTSNHRRLRMGPLRVDTFRAWTSSQTFAVAQWYALPHGGHPAPHHWFWQDQLYQWKRGERLPWVAVSVLVPMPPLGDISLFYSDLEQLSQLVQTSLGETVFSADL</sequence>
<dbReference type="RefSeq" id="WP_193991916.1">
    <property type="nucleotide sequence ID" value="NZ_JADEXP010000035.1"/>
</dbReference>
<organism evidence="1 2">
    <name type="scientific">Leptolyngbya cf. ectocarpi LEGE 11479</name>
    <dbReference type="NCBI Taxonomy" id="1828722"/>
    <lineage>
        <taxon>Bacteria</taxon>
        <taxon>Bacillati</taxon>
        <taxon>Cyanobacteriota</taxon>
        <taxon>Cyanophyceae</taxon>
        <taxon>Leptolyngbyales</taxon>
        <taxon>Leptolyngbyaceae</taxon>
        <taxon>Leptolyngbya group</taxon>
        <taxon>Leptolyngbya</taxon>
    </lineage>
</organism>
<dbReference type="EMBL" id="JADEXP010000035">
    <property type="protein sequence ID" value="MBE9066276.1"/>
    <property type="molecule type" value="Genomic_DNA"/>
</dbReference>
<evidence type="ECO:0000313" key="2">
    <source>
        <dbReference type="Proteomes" id="UP000615026"/>
    </source>
</evidence>
<dbReference type="InterPro" id="IPR030917">
    <property type="entry name" value="Cyanoexo_CrtB_assoc"/>
</dbReference>
<name>A0A928X1V9_LEPEC</name>
<protein>
    <submittedName>
        <fullName evidence="1">Cyanoexosortase B system-associated protein</fullName>
    </submittedName>
</protein>
<proteinExistence type="predicted"/>